<dbReference type="EMBL" id="NSKB01000008">
    <property type="protein sequence ID" value="PAU75010.1"/>
    <property type="molecule type" value="Genomic_DNA"/>
</dbReference>
<feature type="region of interest" description="Disordered" evidence="1">
    <location>
        <begin position="1"/>
        <end position="37"/>
    </location>
</feature>
<sequence>MCQQIDGNRRRVGQSLRDTAAGEYPRRRVHTAQGGRNGSEFDVLLRHVRQGTDERTRTMAMVAAGGLLGGLEVLPGQGAALEEGSLVVGVGLNRNQE</sequence>
<dbReference type="AlphaFoldDB" id="A0A2A2ER35"/>
<evidence type="ECO:0000256" key="1">
    <source>
        <dbReference type="SAM" id="MobiDB-lite"/>
    </source>
</evidence>
<reference evidence="2 3" key="1">
    <citation type="submission" date="2017-08" db="EMBL/GenBank/DDBJ databases">
        <title>Halomonas alkalisoli sp. nov., isolated from saline alkaline soil.</title>
        <authorList>
            <person name="Wang D."/>
            <person name="Zhang G."/>
        </authorList>
    </citation>
    <scope>NUCLEOTIDE SEQUENCE [LARGE SCALE GENOMIC DNA]</scope>
    <source>
        <strain evidence="2 3">WRN001</strain>
    </source>
</reference>
<organism evidence="2 3">
    <name type="scientific">Halomonas salipaludis</name>
    <dbReference type="NCBI Taxonomy" id="2032625"/>
    <lineage>
        <taxon>Bacteria</taxon>
        <taxon>Pseudomonadati</taxon>
        <taxon>Pseudomonadota</taxon>
        <taxon>Gammaproteobacteria</taxon>
        <taxon>Oceanospirillales</taxon>
        <taxon>Halomonadaceae</taxon>
        <taxon>Halomonas</taxon>
    </lineage>
</organism>
<dbReference type="Proteomes" id="UP000217771">
    <property type="component" value="Unassembled WGS sequence"/>
</dbReference>
<evidence type="ECO:0000313" key="3">
    <source>
        <dbReference type="Proteomes" id="UP000217771"/>
    </source>
</evidence>
<name>A0A2A2ER35_9GAMM</name>
<evidence type="ECO:0000313" key="2">
    <source>
        <dbReference type="EMBL" id="PAU75010.1"/>
    </source>
</evidence>
<gene>
    <name evidence="2" type="ORF">CK498_20930</name>
</gene>
<protein>
    <submittedName>
        <fullName evidence="2">Uncharacterized protein</fullName>
    </submittedName>
</protein>
<comment type="caution">
    <text evidence="2">The sequence shown here is derived from an EMBL/GenBank/DDBJ whole genome shotgun (WGS) entry which is preliminary data.</text>
</comment>
<keyword evidence="3" id="KW-1185">Reference proteome</keyword>
<proteinExistence type="predicted"/>
<accession>A0A2A2ER35</accession>